<dbReference type="Pfam" id="PF00240">
    <property type="entry name" value="ubiquitin"/>
    <property type="match status" value="1"/>
</dbReference>
<dbReference type="SUPFAM" id="SSF57850">
    <property type="entry name" value="RING/U-box"/>
    <property type="match status" value="1"/>
</dbReference>
<dbReference type="InterPro" id="IPR029071">
    <property type="entry name" value="Ubiquitin-like_domsf"/>
</dbReference>
<dbReference type="Gene3D" id="3.10.20.90">
    <property type="entry name" value="Phosphatidylinositol 3-kinase Catalytic Subunit, Chain A, domain 1"/>
    <property type="match status" value="1"/>
</dbReference>
<evidence type="ECO:0000313" key="3">
    <source>
        <dbReference type="EMBL" id="KAL3848023.1"/>
    </source>
</evidence>
<comment type="caution">
    <text evidence="3">The sequence shown here is derived from an EMBL/GenBank/DDBJ whole genome shotgun (WGS) entry which is preliminary data.</text>
</comment>
<dbReference type="SUPFAM" id="SSF57845">
    <property type="entry name" value="B-box zinc-binding domain"/>
    <property type="match status" value="1"/>
</dbReference>
<accession>A0ABD3UHV0</accession>
<dbReference type="Proteomes" id="UP001634394">
    <property type="component" value="Unassembled WGS sequence"/>
</dbReference>
<protein>
    <recommendedName>
        <fullName evidence="2">Ubiquitin-like domain-containing protein</fullName>
    </recommendedName>
</protein>
<dbReference type="SUPFAM" id="SSF54236">
    <property type="entry name" value="Ubiquitin-like"/>
    <property type="match status" value="1"/>
</dbReference>
<evidence type="ECO:0000259" key="2">
    <source>
        <dbReference type="PROSITE" id="PS50053"/>
    </source>
</evidence>
<dbReference type="PROSITE" id="PS50053">
    <property type="entry name" value="UBIQUITIN_2"/>
    <property type="match status" value="1"/>
</dbReference>
<evidence type="ECO:0000313" key="4">
    <source>
        <dbReference type="Proteomes" id="UP001634394"/>
    </source>
</evidence>
<dbReference type="EMBL" id="JBJQND010000016">
    <property type="protein sequence ID" value="KAL3848023.1"/>
    <property type="molecule type" value="Genomic_DNA"/>
</dbReference>
<dbReference type="InterPro" id="IPR047153">
    <property type="entry name" value="TRIM45/56/19-like"/>
</dbReference>
<keyword evidence="4" id="KW-1185">Reference proteome</keyword>
<feature type="coiled-coil region" evidence="1">
    <location>
        <begin position="227"/>
        <end position="255"/>
    </location>
</feature>
<evidence type="ECO:0000256" key="1">
    <source>
        <dbReference type="SAM" id="Coils"/>
    </source>
</evidence>
<organism evidence="3 4">
    <name type="scientific">Sinanodonta woodiana</name>
    <name type="common">Chinese pond mussel</name>
    <name type="synonym">Anodonta woodiana</name>
    <dbReference type="NCBI Taxonomy" id="1069815"/>
    <lineage>
        <taxon>Eukaryota</taxon>
        <taxon>Metazoa</taxon>
        <taxon>Spiralia</taxon>
        <taxon>Lophotrochozoa</taxon>
        <taxon>Mollusca</taxon>
        <taxon>Bivalvia</taxon>
        <taxon>Autobranchia</taxon>
        <taxon>Heteroconchia</taxon>
        <taxon>Palaeoheterodonta</taxon>
        <taxon>Unionida</taxon>
        <taxon>Unionoidea</taxon>
        <taxon>Unionidae</taxon>
        <taxon>Unioninae</taxon>
        <taxon>Sinanodonta</taxon>
    </lineage>
</organism>
<dbReference type="CDD" id="cd17039">
    <property type="entry name" value="Ubl_ubiquitin_like"/>
    <property type="match status" value="1"/>
</dbReference>
<dbReference type="SMART" id="SM00213">
    <property type="entry name" value="UBQ"/>
    <property type="match status" value="1"/>
</dbReference>
<dbReference type="PANTHER" id="PTHR25462:SF296">
    <property type="entry name" value="MEIOTIC P26, ISOFORM F"/>
    <property type="match status" value="1"/>
</dbReference>
<gene>
    <name evidence="3" type="ORF">ACJMK2_018907</name>
</gene>
<dbReference type="Gene3D" id="3.30.160.60">
    <property type="entry name" value="Classic Zinc Finger"/>
    <property type="match status" value="1"/>
</dbReference>
<keyword evidence="1" id="KW-0175">Coiled coil</keyword>
<dbReference type="CDD" id="cd19757">
    <property type="entry name" value="Bbox1"/>
    <property type="match status" value="1"/>
</dbReference>
<feature type="domain" description="Ubiquitin-like" evidence="2">
    <location>
        <begin position="350"/>
        <end position="422"/>
    </location>
</feature>
<dbReference type="InterPro" id="IPR000626">
    <property type="entry name" value="Ubiquitin-like_dom"/>
</dbReference>
<name>A0ABD3UHV0_SINWO</name>
<reference evidence="3 4" key="1">
    <citation type="submission" date="2024-11" db="EMBL/GenBank/DDBJ databases">
        <title>Chromosome-level genome assembly of the freshwater bivalve Anodonta woodiana.</title>
        <authorList>
            <person name="Chen X."/>
        </authorList>
    </citation>
    <scope>NUCLEOTIDE SEQUENCE [LARGE SCALE GENOMIC DNA]</scope>
    <source>
        <strain evidence="3">MN2024</strain>
        <tissue evidence="3">Gills</tissue>
    </source>
</reference>
<proteinExistence type="predicted"/>
<dbReference type="AlphaFoldDB" id="A0ABD3UHV0"/>
<dbReference type="Gene3D" id="4.10.830.40">
    <property type="match status" value="1"/>
</dbReference>
<dbReference type="PANTHER" id="PTHR25462">
    <property type="entry name" value="BONUS, ISOFORM C-RELATED"/>
    <property type="match status" value="1"/>
</dbReference>
<sequence length="438" mass="50478">MVEVTPICSICLETFKDSMTISCNHALGSGCRFAYPLCNKTVTIFMEGISGIMEKVTSCRDVSRDVPVQCDVCGPKIYATSKCIECEQNYCHVCCAMHLKIKVLRSHTLRELGGVDQETKVKLYQRDFCLKHPEEEIKIVCKTCTNIPLCLFCKIAEHDSHKSRMMVEEVEEVKTILQNNSTLCAVRLEQLQSRKKESEVFDSVIDKAEQDETVNVNKQEQELLFLLDEHKQKIKNEAQNLREGIKQVYKNVRKENEDFKKTIEKEFSGCVTLQSQVRTLIETAKDSEIVKKGYDLSKKLLEESQRDIQINLLNIRRRAFIPAGRSMQKLEFKMGDISNNITSSERGNTIQLCLMFRTGQKSFLEVNSLYQTIREIKQRIQDTHGITEDHVRLRLLFLGKELHDNNNLRNYCIHDGSHIEVIYPVASPEQNKDRVTKI</sequence>